<dbReference type="EMBL" id="KN825537">
    <property type="protein sequence ID" value="KIK88340.1"/>
    <property type="molecule type" value="Genomic_DNA"/>
</dbReference>
<feature type="region of interest" description="Disordered" evidence="1">
    <location>
        <begin position="210"/>
        <end position="254"/>
    </location>
</feature>
<keyword evidence="3" id="KW-1185">Reference proteome</keyword>
<dbReference type="AlphaFoldDB" id="A0A0D0DYX4"/>
<dbReference type="InParanoid" id="A0A0D0DYX4"/>
<feature type="compositionally biased region" description="Low complexity" evidence="1">
    <location>
        <begin position="231"/>
        <end position="241"/>
    </location>
</feature>
<reference evidence="3" key="2">
    <citation type="submission" date="2015-01" db="EMBL/GenBank/DDBJ databases">
        <title>Evolutionary Origins and Diversification of the Mycorrhizal Mutualists.</title>
        <authorList>
            <consortium name="DOE Joint Genome Institute"/>
            <consortium name="Mycorrhizal Genomics Consortium"/>
            <person name="Kohler A."/>
            <person name="Kuo A."/>
            <person name="Nagy L.G."/>
            <person name="Floudas D."/>
            <person name="Copeland A."/>
            <person name="Barry K.W."/>
            <person name="Cichocki N."/>
            <person name="Veneault-Fourrey C."/>
            <person name="LaButti K."/>
            <person name="Lindquist E.A."/>
            <person name="Lipzen A."/>
            <person name="Lundell T."/>
            <person name="Morin E."/>
            <person name="Murat C."/>
            <person name="Riley R."/>
            <person name="Ohm R."/>
            <person name="Sun H."/>
            <person name="Tunlid A."/>
            <person name="Henrissat B."/>
            <person name="Grigoriev I.V."/>
            <person name="Hibbett D.S."/>
            <person name="Martin F."/>
        </authorList>
    </citation>
    <scope>NUCLEOTIDE SEQUENCE [LARGE SCALE GENOMIC DNA]</scope>
    <source>
        <strain evidence="3">Ve08.2h10</strain>
    </source>
</reference>
<sequence>MSGMASFGSISSRGSLSGSDSGTPSINDPFQYDAPADHSNVLWQWRCSQCMLCLQVSGFWALASNTPKFLGKITAELPRFLEDVSILADQAQLDDAGKICAAIRYAALDEAELWETLDSATAVLAVWADFVMAVKQLYPGCEGADRYYRSDLHNLVQEYWVKPMKNREELGEYHRKFQKVATHLISTAKLSVNERDLLFLDGLPHALAAPPPQPFQQQPASVQPRNSVAWPQTVGQTGTPSPTSPPPGTVVKQEYPVPGTQAPRITTCAFCQDPSHFIPNCELALAYINEGKLSCRNGHLCMADGSPILHIQGVYSMRNVVDHLLAQPAASTKPTPLSGFVRDPPPPHITAALYTTAYGDDNGLETELEIEPPAFLHTSSTSLCVPDSSEVADPEFQAFLANTWANFQAGKGKGDQSNGKKTQFDGVEVLQRKAPRVTVEEEIESPASHTLESQPTLDPPSSLSRAVILAPPAQRALSEGQPIAKPMPTTAPVRSTPTAAQQEPSAPDTTPCTLSAPAMTAQPVNTSSVPQSSSQFRHSFPLADSEAPKCTLDQVLGVTIQVPLKELLALSLDLRKHMKEAVTGKRVWGNLLTQAGSETPA</sequence>
<dbReference type="Proteomes" id="UP000054538">
    <property type="component" value="Unassembled WGS sequence"/>
</dbReference>
<dbReference type="HOGENOM" id="CLU_003921_2_1_1"/>
<accession>A0A0D0DYX4</accession>
<reference evidence="2 3" key="1">
    <citation type="submission" date="2014-04" db="EMBL/GenBank/DDBJ databases">
        <authorList>
            <consortium name="DOE Joint Genome Institute"/>
            <person name="Kuo A."/>
            <person name="Kohler A."/>
            <person name="Jargeat P."/>
            <person name="Nagy L.G."/>
            <person name="Floudas D."/>
            <person name="Copeland A."/>
            <person name="Barry K.W."/>
            <person name="Cichocki N."/>
            <person name="Veneault-Fourrey C."/>
            <person name="LaButti K."/>
            <person name="Lindquist E.A."/>
            <person name="Lipzen A."/>
            <person name="Lundell T."/>
            <person name="Morin E."/>
            <person name="Murat C."/>
            <person name="Sun H."/>
            <person name="Tunlid A."/>
            <person name="Henrissat B."/>
            <person name="Grigoriev I.V."/>
            <person name="Hibbett D.S."/>
            <person name="Martin F."/>
            <person name="Nordberg H.P."/>
            <person name="Cantor M.N."/>
            <person name="Hua S.X."/>
        </authorList>
    </citation>
    <scope>NUCLEOTIDE SEQUENCE [LARGE SCALE GENOMIC DNA]</scope>
    <source>
        <strain evidence="2 3">Ve08.2h10</strain>
    </source>
</reference>
<evidence type="ECO:0000256" key="1">
    <source>
        <dbReference type="SAM" id="MobiDB-lite"/>
    </source>
</evidence>
<name>A0A0D0DYX4_9AGAM</name>
<dbReference type="STRING" id="930991.A0A0D0DYX4"/>
<evidence type="ECO:0000313" key="2">
    <source>
        <dbReference type="EMBL" id="KIK88340.1"/>
    </source>
</evidence>
<feature type="region of interest" description="Disordered" evidence="1">
    <location>
        <begin position="433"/>
        <end position="512"/>
    </location>
</feature>
<feature type="compositionally biased region" description="Low complexity" evidence="1">
    <location>
        <begin position="215"/>
        <end position="224"/>
    </location>
</feature>
<protein>
    <submittedName>
        <fullName evidence="2">Uncharacterized protein</fullName>
    </submittedName>
</protein>
<proteinExistence type="predicted"/>
<gene>
    <name evidence="2" type="ORF">PAXRUDRAFT_14419</name>
</gene>
<feature type="region of interest" description="Disordered" evidence="1">
    <location>
        <begin position="1"/>
        <end position="22"/>
    </location>
</feature>
<feature type="compositionally biased region" description="Polar residues" evidence="1">
    <location>
        <begin position="492"/>
        <end position="512"/>
    </location>
</feature>
<evidence type="ECO:0000313" key="3">
    <source>
        <dbReference type="Proteomes" id="UP000054538"/>
    </source>
</evidence>
<feature type="compositionally biased region" description="Polar residues" evidence="1">
    <location>
        <begin position="447"/>
        <end position="464"/>
    </location>
</feature>
<organism evidence="2 3">
    <name type="scientific">Paxillus rubicundulus Ve08.2h10</name>
    <dbReference type="NCBI Taxonomy" id="930991"/>
    <lineage>
        <taxon>Eukaryota</taxon>
        <taxon>Fungi</taxon>
        <taxon>Dikarya</taxon>
        <taxon>Basidiomycota</taxon>
        <taxon>Agaricomycotina</taxon>
        <taxon>Agaricomycetes</taxon>
        <taxon>Agaricomycetidae</taxon>
        <taxon>Boletales</taxon>
        <taxon>Paxilineae</taxon>
        <taxon>Paxillaceae</taxon>
        <taxon>Paxillus</taxon>
    </lineage>
</organism>
<dbReference type="OrthoDB" id="3260546at2759"/>